<dbReference type="InterPro" id="IPR054722">
    <property type="entry name" value="PolX-like_BBD"/>
</dbReference>
<dbReference type="InterPro" id="IPR012337">
    <property type="entry name" value="RNaseH-like_sf"/>
</dbReference>
<dbReference type="InterPro" id="IPR036875">
    <property type="entry name" value="Znf_CCHC_sf"/>
</dbReference>
<dbReference type="Pfam" id="PF22936">
    <property type="entry name" value="Pol_BBD"/>
    <property type="match status" value="1"/>
</dbReference>
<name>Q9AYC5_ORYSJ</name>
<dbReference type="PANTHER" id="PTHR42648">
    <property type="entry name" value="TRANSPOSASE, PUTATIVE-RELATED"/>
    <property type="match status" value="1"/>
</dbReference>
<keyword evidence="2" id="KW-0479">Metal-binding</keyword>
<evidence type="ECO:0000256" key="3">
    <source>
        <dbReference type="ARBA" id="ARBA00022801"/>
    </source>
</evidence>
<feature type="region of interest" description="Disordered" evidence="5">
    <location>
        <begin position="159"/>
        <end position="187"/>
    </location>
</feature>
<dbReference type="AlphaFoldDB" id="Q9AYC5"/>
<evidence type="ECO:0000256" key="5">
    <source>
        <dbReference type="SAM" id="MobiDB-lite"/>
    </source>
</evidence>
<evidence type="ECO:0000313" key="8">
    <source>
        <dbReference type="Proteomes" id="UP000000763"/>
    </source>
</evidence>
<keyword evidence="4" id="KW-0862">Zinc</keyword>
<dbReference type="GO" id="GO:0008270">
    <property type="term" value="F:zinc ion binding"/>
    <property type="evidence" value="ECO:0007669"/>
    <property type="project" value="UniProtKB-KW"/>
</dbReference>
<dbReference type="SUPFAM" id="SSF53098">
    <property type="entry name" value="Ribonuclease H-like"/>
    <property type="match status" value="1"/>
</dbReference>
<sequence length="893" mass="99667">MRVNLQAQGLWTAIDPCYAEYREDRAALSAILQAVPREMLRGLAKHDTAKAAWDAIKTMRVGVDRVSEAREQGFRRQFEAMRFKDGETPEEFAMRLTAIVADMRNMGGVMEDEHINKKLLRVVPKKYKPVAISLEQLLDVKTMALEELIEWLSTVDSYSDDEEASDGGKLSSGRPVSSSGSRRDLAAATRAGRALATRTVEARPAIHRRERRWPPAAMAVVKCFNCDEYGHYSKQCRMPRRQCRGEANANLVQAEEEPTLLMAHVMGVSLAGEAAVGRTPCVQEVHLTEKKVVLDHEDGRKEEKTGEWFLDTGATNHLTGARSAFAELDTGVVGTGRGTVVFQSKNGDHRSLEAVYYIPKLRKNIVSVGRLDARGYDAHIWHGVFTLRDPEGMQLAKVNRDSSYLYVLKLNLATLICMAASGSELAWRWHARFGHLNFLALRRLAKGGVVRRIPQIDHIDQLCDGYLAGKQHRTPFPEEAQYRAQTALELVHGDLCGPITPATTGGKKYFLLLVDDMSHHMWIRLLSAKHEASAAIKPAWRRIAIGSSWRCALIAGQNSVVERRNQTVVAAARSMLKAANMLAYFWGEAVVAAVYVLSKSPMKSLDGVTPYEAWYGRRPTVEHLRVFECVGYVKTAKPNLRKLDDRSTRMVFIGYEQGSKAYKINTDEEGDQDAYVEFTVENFTIPVQGSETHAQDAAATPTMLATSPTSSTGTATTLPSGVEFCSPPTDASEGTDEGPRSYRTVVNTLATLTPILDFNYSDQCLMAAEEPASFLEAEQESCWRKAMLEEMESIEGNNTWTLYDLPSSHRATGLKWVYKIKRDAKDVIVKYKARLVAKGYVHQQGVDFDEVFAPVTRMETVRLLIATAAHQGWEVHQMDVKLAFLNRELEEDA</sequence>
<dbReference type="PANTHER" id="PTHR42648:SF25">
    <property type="entry name" value="RNA-DIRECTED DNA POLYMERASE"/>
    <property type="match status" value="1"/>
</dbReference>
<feature type="compositionally biased region" description="Low complexity" evidence="5">
    <location>
        <begin position="171"/>
        <end position="187"/>
    </location>
</feature>
<dbReference type="PROSITE" id="PS50158">
    <property type="entry name" value="ZF_CCHC"/>
    <property type="match status" value="1"/>
</dbReference>
<dbReference type="GO" id="GO:0008233">
    <property type="term" value="F:peptidase activity"/>
    <property type="evidence" value="ECO:0007669"/>
    <property type="project" value="UniProtKB-KW"/>
</dbReference>
<evidence type="ECO:0000256" key="4">
    <source>
        <dbReference type="PROSITE-ProRule" id="PRU00047"/>
    </source>
</evidence>
<evidence type="ECO:0000313" key="7">
    <source>
        <dbReference type="EMBL" id="AAK13113.1"/>
    </source>
</evidence>
<keyword evidence="4" id="KW-0863">Zinc-finger</keyword>
<dbReference type="EMBL" id="AC080019">
    <property type="protein sequence ID" value="AAK13113.1"/>
    <property type="molecule type" value="Genomic_DNA"/>
</dbReference>
<reference evidence="8" key="1">
    <citation type="journal article" date="2005" name="Nature">
        <title>The map-based sequence of the rice genome.</title>
        <authorList>
            <consortium name="International rice genome sequencing project (IRGSP)"/>
            <person name="Matsumoto T."/>
            <person name="Wu J."/>
            <person name="Kanamori H."/>
            <person name="Katayose Y."/>
            <person name="Fujisawa M."/>
            <person name="Namiki N."/>
            <person name="Mizuno H."/>
            <person name="Yamamoto K."/>
            <person name="Antonio B.A."/>
            <person name="Baba T."/>
            <person name="Sakata K."/>
            <person name="Nagamura Y."/>
            <person name="Aoki H."/>
            <person name="Arikawa K."/>
            <person name="Arita K."/>
            <person name="Bito T."/>
            <person name="Chiden Y."/>
            <person name="Fujitsuka N."/>
            <person name="Fukunaka R."/>
            <person name="Hamada M."/>
            <person name="Harada C."/>
            <person name="Hayashi A."/>
            <person name="Hijishita S."/>
            <person name="Honda M."/>
            <person name="Hosokawa S."/>
            <person name="Ichikawa Y."/>
            <person name="Idonuma A."/>
            <person name="Iijima M."/>
            <person name="Ikeda M."/>
            <person name="Ikeno M."/>
            <person name="Ito K."/>
            <person name="Ito S."/>
            <person name="Ito T."/>
            <person name="Ito Y."/>
            <person name="Ito Y."/>
            <person name="Iwabuchi A."/>
            <person name="Kamiya K."/>
            <person name="Karasawa W."/>
            <person name="Kurita K."/>
            <person name="Katagiri S."/>
            <person name="Kikuta A."/>
            <person name="Kobayashi H."/>
            <person name="Kobayashi N."/>
            <person name="Machita K."/>
            <person name="Maehara T."/>
            <person name="Masukawa M."/>
            <person name="Mizubayashi T."/>
            <person name="Mukai Y."/>
            <person name="Nagasaki H."/>
            <person name="Nagata Y."/>
            <person name="Naito S."/>
            <person name="Nakashima M."/>
            <person name="Nakama Y."/>
            <person name="Nakamichi Y."/>
            <person name="Nakamura M."/>
            <person name="Meguro A."/>
            <person name="Negishi M."/>
            <person name="Ohta I."/>
            <person name="Ohta T."/>
            <person name="Okamoto M."/>
            <person name="Ono N."/>
            <person name="Saji S."/>
            <person name="Sakaguchi M."/>
            <person name="Sakai K."/>
            <person name="Shibata M."/>
            <person name="Shimokawa T."/>
            <person name="Song J."/>
            <person name="Takazaki Y."/>
            <person name="Terasawa K."/>
            <person name="Tsugane M."/>
            <person name="Tsuji K."/>
            <person name="Ueda S."/>
            <person name="Waki K."/>
            <person name="Yamagata H."/>
            <person name="Yamamoto M."/>
            <person name="Yamamoto S."/>
            <person name="Yamane H."/>
            <person name="Yoshiki S."/>
            <person name="Yoshihara R."/>
            <person name="Yukawa K."/>
            <person name="Zhong H."/>
            <person name="Yano M."/>
            <person name="Yuan Q."/>
            <person name="Ouyang S."/>
            <person name="Liu J."/>
            <person name="Jones K.M."/>
            <person name="Gansberger K."/>
            <person name="Moffat K."/>
            <person name="Hill J."/>
            <person name="Bera J."/>
            <person name="Fadrosh D."/>
            <person name="Jin S."/>
            <person name="Johri S."/>
            <person name="Kim M."/>
            <person name="Overton L."/>
            <person name="Reardon M."/>
            <person name="Tsitrin T."/>
            <person name="Vuong H."/>
            <person name="Weaver B."/>
            <person name="Ciecko A."/>
            <person name="Tallon L."/>
            <person name="Jackson J."/>
            <person name="Pai G."/>
            <person name="Aken S.V."/>
            <person name="Utterback T."/>
            <person name="Reidmuller S."/>
            <person name="Feldblyum T."/>
            <person name="Hsiao J."/>
            <person name="Zismann V."/>
            <person name="Iobst S."/>
            <person name="de Vazeille A.R."/>
            <person name="Buell C.R."/>
            <person name="Ying K."/>
            <person name="Li Y."/>
            <person name="Lu T."/>
            <person name="Huang Y."/>
            <person name="Zhao Q."/>
            <person name="Feng Q."/>
            <person name="Zhang L."/>
            <person name="Zhu J."/>
            <person name="Weng Q."/>
            <person name="Mu J."/>
            <person name="Lu Y."/>
            <person name="Fan D."/>
            <person name="Liu Y."/>
            <person name="Guan J."/>
            <person name="Zhang Y."/>
            <person name="Yu S."/>
            <person name="Liu X."/>
            <person name="Zhang Y."/>
            <person name="Hong G."/>
            <person name="Han B."/>
            <person name="Choisne N."/>
            <person name="Demange N."/>
            <person name="Orjeda G."/>
            <person name="Samain S."/>
            <person name="Cattolico L."/>
            <person name="Pelletier E."/>
            <person name="Couloux A."/>
            <person name="Segurens B."/>
            <person name="Wincker P."/>
            <person name="D'Hont A."/>
            <person name="Scarpelli C."/>
            <person name="Weissenbach J."/>
            <person name="Salanoubat M."/>
            <person name="Quetier F."/>
            <person name="Yu Y."/>
            <person name="Kim H.R."/>
            <person name="Rambo T."/>
            <person name="Currie J."/>
            <person name="Collura K."/>
            <person name="Luo M."/>
            <person name="Yang T."/>
            <person name="Ammiraju J.S.S."/>
            <person name="Engler F."/>
            <person name="Soderlund C."/>
            <person name="Wing R.A."/>
            <person name="Palmer L.E."/>
            <person name="de la Bastide M."/>
            <person name="Spiegel L."/>
            <person name="Nascimento L."/>
            <person name="Zutavern T."/>
            <person name="O'Shaughnessy A."/>
            <person name="Dike S."/>
            <person name="Dedhia N."/>
            <person name="Preston R."/>
            <person name="Balija V."/>
            <person name="McCombie W.R."/>
            <person name="Chow T."/>
            <person name="Chen H."/>
            <person name="Chung M."/>
            <person name="Chen C."/>
            <person name="Shaw J."/>
            <person name="Wu H."/>
            <person name="Hsiao K."/>
            <person name="Chao Y."/>
            <person name="Chu M."/>
            <person name="Cheng C."/>
            <person name="Hour A."/>
            <person name="Lee P."/>
            <person name="Lin S."/>
            <person name="Lin Y."/>
            <person name="Liou J."/>
            <person name="Liu S."/>
            <person name="Hsing Y."/>
            <person name="Raghuvanshi S."/>
            <person name="Mohanty A."/>
            <person name="Bharti A.K."/>
            <person name="Gaur A."/>
            <person name="Gupta V."/>
            <person name="Kumar D."/>
            <person name="Ravi V."/>
            <person name="Vij S."/>
            <person name="Kapur A."/>
            <person name="Khurana P."/>
            <person name="Khurana P."/>
            <person name="Khurana J.P."/>
            <person name="Tyagi A.K."/>
            <person name="Gaikwad K."/>
            <person name="Singh A."/>
            <person name="Dalal V."/>
            <person name="Srivastava S."/>
            <person name="Dixit A."/>
            <person name="Pal A.K."/>
            <person name="Ghazi I.A."/>
            <person name="Yadav M."/>
            <person name="Pandit A."/>
            <person name="Bhargava A."/>
            <person name="Sureshbabu K."/>
            <person name="Batra K."/>
            <person name="Sharma T.R."/>
            <person name="Mohapatra T."/>
            <person name="Singh N.K."/>
            <person name="Messing J."/>
            <person name="Nelson A.B."/>
            <person name="Fuks G."/>
            <person name="Kavchok S."/>
            <person name="Keizer G."/>
            <person name="Linton E."/>
            <person name="Llaca V."/>
            <person name="Song R."/>
            <person name="Tanyolac B."/>
            <person name="Young S."/>
            <person name="Ho-Il K."/>
            <person name="Hahn J.H."/>
            <person name="Sangsakoo G."/>
            <person name="Vanavichit A."/>
            <person name="de Mattos Luiz.A.T."/>
            <person name="Zimmer P.D."/>
            <person name="Malone G."/>
            <person name="Dellagostin O."/>
            <person name="de Oliveira A.C."/>
            <person name="Bevan M."/>
            <person name="Bancroft I."/>
            <person name="Minx P."/>
            <person name="Cordum H."/>
            <person name="Wilson R."/>
            <person name="Cheng Z."/>
            <person name="Jin W."/>
            <person name="Jiang J."/>
            <person name="Leong S.A."/>
            <person name="Iwama H."/>
            <person name="Gojobori T."/>
            <person name="Itoh T."/>
            <person name="Niimura Y."/>
            <person name="Fujii Y."/>
            <person name="Habara T."/>
            <person name="Sakai H."/>
            <person name="Sato Y."/>
            <person name="Wilson G."/>
            <person name="Kumar K."/>
            <person name="McCouch S."/>
            <person name="Juretic N."/>
            <person name="Hoen D."/>
            <person name="Wright S."/>
            <person name="Bruskiewich R."/>
            <person name="Bureau T."/>
            <person name="Miyao A."/>
            <person name="Hirochika H."/>
            <person name="Nishikawa T."/>
            <person name="Kadowaki K."/>
            <person name="Sugiura M."/>
            <person name="Burr B."/>
            <person name="Sasaki T."/>
        </authorList>
    </citation>
    <scope>NUCLEOTIDE SEQUENCE [LARGE SCALE GENOMIC DNA]</scope>
    <source>
        <strain evidence="8">cv. Nipponbare</strain>
    </source>
</reference>
<dbReference type="Pfam" id="PF14223">
    <property type="entry name" value="Retrotran_gag_2"/>
    <property type="match status" value="1"/>
</dbReference>
<evidence type="ECO:0000256" key="1">
    <source>
        <dbReference type="ARBA" id="ARBA00022670"/>
    </source>
</evidence>
<evidence type="ECO:0000259" key="6">
    <source>
        <dbReference type="PROSITE" id="PS50158"/>
    </source>
</evidence>
<dbReference type="Pfam" id="PF00098">
    <property type="entry name" value="zf-CCHC"/>
    <property type="match status" value="1"/>
</dbReference>
<gene>
    <name evidence="7" type="primary">OSJNBa0094H10.10</name>
</gene>
<keyword evidence="3" id="KW-0378">Hydrolase</keyword>
<dbReference type="InterPro" id="IPR057670">
    <property type="entry name" value="SH3_retrovirus"/>
</dbReference>
<evidence type="ECO:0000256" key="2">
    <source>
        <dbReference type="ARBA" id="ARBA00022723"/>
    </source>
</evidence>
<protein>
    <submittedName>
        <fullName evidence="7">Retroelement pol polyprotein</fullName>
    </submittedName>
</protein>
<dbReference type="InterPro" id="IPR036397">
    <property type="entry name" value="RNaseH_sf"/>
</dbReference>
<dbReference type="InterPro" id="IPR039537">
    <property type="entry name" value="Retrotran_Ty1/copia-like"/>
</dbReference>
<dbReference type="SUPFAM" id="SSF57756">
    <property type="entry name" value="Retrovirus zinc finger-like domains"/>
    <property type="match status" value="1"/>
</dbReference>
<keyword evidence="1" id="KW-0645">Protease</keyword>
<dbReference type="InterPro" id="IPR001878">
    <property type="entry name" value="Znf_CCHC"/>
</dbReference>
<dbReference type="Pfam" id="PF13976">
    <property type="entry name" value="gag_pre-integrs"/>
    <property type="match status" value="1"/>
</dbReference>
<feature type="domain" description="CCHC-type" evidence="6">
    <location>
        <begin position="222"/>
        <end position="237"/>
    </location>
</feature>
<dbReference type="GO" id="GO:0003676">
    <property type="term" value="F:nucleic acid binding"/>
    <property type="evidence" value="ECO:0007669"/>
    <property type="project" value="InterPro"/>
</dbReference>
<dbReference type="InterPro" id="IPR013103">
    <property type="entry name" value="RVT_2"/>
</dbReference>
<dbReference type="Proteomes" id="UP000000763">
    <property type="component" value="Chromosome 10"/>
</dbReference>
<dbReference type="Gene3D" id="3.30.420.10">
    <property type="entry name" value="Ribonuclease H-like superfamily/Ribonuclease H"/>
    <property type="match status" value="2"/>
</dbReference>
<dbReference type="InterPro" id="IPR025724">
    <property type="entry name" value="GAG-pre-integrase_dom"/>
</dbReference>
<dbReference type="GO" id="GO:0006508">
    <property type="term" value="P:proteolysis"/>
    <property type="evidence" value="ECO:0007669"/>
    <property type="project" value="UniProtKB-KW"/>
</dbReference>
<dbReference type="SMART" id="SM00343">
    <property type="entry name" value="ZnF_C2HC"/>
    <property type="match status" value="1"/>
</dbReference>
<dbReference type="Pfam" id="PF25597">
    <property type="entry name" value="SH3_retrovirus"/>
    <property type="match status" value="1"/>
</dbReference>
<organism evidence="7 8">
    <name type="scientific">Oryza sativa subsp. japonica</name>
    <name type="common">Rice</name>
    <dbReference type="NCBI Taxonomy" id="39947"/>
    <lineage>
        <taxon>Eukaryota</taxon>
        <taxon>Viridiplantae</taxon>
        <taxon>Streptophyta</taxon>
        <taxon>Embryophyta</taxon>
        <taxon>Tracheophyta</taxon>
        <taxon>Spermatophyta</taxon>
        <taxon>Magnoliopsida</taxon>
        <taxon>Liliopsida</taxon>
        <taxon>Poales</taxon>
        <taxon>Poaceae</taxon>
        <taxon>BOP clade</taxon>
        <taxon>Oryzoideae</taxon>
        <taxon>Oryzeae</taxon>
        <taxon>Oryzinae</taxon>
        <taxon>Oryza</taxon>
        <taxon>Oryza sativa</taxon>
    </lineage>
</organism>
<dbReference type="Pfam" id="PF07727">
    <property type="entry name" value="RVT_2"/>
    <property type="match status" value="1"/>
</dbReference>
<reference evidence="8" key="2">
    <citation type="journal article" date="2008" name="Nucleic Acids Res.">
        <title>The rice annotation project database (RAP-DB): 2008 update.</title>
        <authorList>
            <consortium name="The rice annotation project (RAP)"/>
        </authorList>
    </citation>
    <scope>GENOME REANNOTATION</scope>
    <source>
        <strain evidence="8">cv. Nipponbare</strain>
    </source>
</reference>
<accession>Q9AYC5</accession>
<proteinExistence type="predicted"/>